<keyword evidence="7" id="KW-0233">DNA recombination</keyword>
<evidence type="ECO:0000256" key="3">
    <source>
        <dbReference type="ARBA" id="ARBA00022722"/>
    </source>
</evidence>
<keyword evidence="10" id="KW-1185">Reference proteome</keyword>
<evidence type="ECO:0000256" key="1">
    <source>
        <dbReference type="ARBA" id="ARBA00001946"/>
    </source>
</evidence>
<dbReference type="InterPro" id="IPR036397">
    <property type="entry name" value="RNaseH_sf"/>
</dbReference>
<comment type="cofactor">
    <cofactor evidence="1">
        <name>Mg(2+)</name>
        <dbReference type="ChEBI" id="CHEBI:18420"/>
    </cofactor>
</comment>
<evidence type="ECO:0000256" key="2">
    <source>
        <dbReference type="ARBA" id="ARBA00008810"/>
    </source>
</evidence>
<dbReference type="GO" id="GO:0006310">
    <property type="term" value="P:DNA recombination"/>
    <property type="evidence" value="ECO:0007669"/>
    <property type="project" value="UniProtKB-KW"/>
</dbReference>
<evidence type="ECO:0000313" key="10">
    <source>
        <dbReference type="Proteomes" id="UP000174145"/>
    </source>
</evidence>
<evidence type="ECO:0000256" key="6">
    <source>
        <dbReference type="ARBA" id="ARBA00022842"/>
    </source>
</evidence>
<dbReference type="GO" id="GO:0016788">
    <property type="term" value="F:hydrolase activity, acting on ester bonds"/>
    <property type="evidence" value="ECO:0007669"/>
    <property type="project" value="InterPro"/>
</dbReference>
<organism evidence="9 10">
    <name type="scientific">Alphaentomopoxvirus acuprea</name>
    <dbReference type="NCBI Taxonomy" id="62099"/>
    <lineage>
        <taxon>Viruses</taxon>
        <taxon>Varidnaviria</taxon>
        <taxon>Bamfordvirae</taxon>
        <taxon>Nucleocytoviricota</taxon>
        <taxon>Pokkesviricetes</taxon>
        <taxon>Chitovirales</taxon>
        <taxon>Poxviridae</taxon>
        <taxon>Entomopoxvirinae</taxon>
        <taxon>Alphaentomopoxvirus</taxon>
    </lineage>
</organism>
<evidence type="ECO:0000256" key="8">
    <source>
        <dbReference type="ARBA" id="ARBA00023204"/>
    </source>
</evidence>
<dbReference type="GO" id="GO:0000400">
    <property type="term" value="F:four-way junction DNA binding"/>
    <property type="evidence" value="ECO:0007669"/>
    <property type="project" value="InterPro"/>
</dbReference>
<keyword evidence="8" id="KW-0234">DNA repair</keyword>
<name>W6JIS6_9POXV</name>
<reference evidence="9 10" key="1">
    <citation type="journal article" date="2014" name="Virology">
        <title>The complete genome sequence of the Alphaentomopoxvirus Anomala cuprea entomopoxvirus, including its terminal hairpin loop sequences, suggests a potentially unique mode of apoptosis inhibition and mode of DNA replication.</title>
        <authorList>
            <person name="Mitsuhashi W."/>
            <person name="Miyamoto K."/>
            <person name="Wada S."/>
        </authorList>
    </citation>
    <scope>NUCLEOTIDE SEQUENCE [LARGE SCALE GENOMIC DNA]</scope>
    <source>
        <strain evidence="9">CV6M</strain>
    </source>
</reference>
<accession>W6JIS6</accession>
<dbReference type="GeneID" id="18263532"/>
<evidence type="ECO:0000313" key="9">
    <source>
        <dbReference type="EMBL" id="BAO49463.1"/>
    </source>
</evidence>
<dbReference type="Proteomes" id="UP000174145">
    <property type="component" value="Segment"/>
</dbReference>
<keyword evidence="6" id="KW-0460">Magnesium</keyword>
<dbReference type="Pfam" id="PF04848">
    <property type="entry name" value="Pox_A22"/>
    <property type="match status" value="1"/>
</dbReference>
<evidence type="ECO:0000256" key="5">
    <source>
        <dbReference type="ARBA" id="ARBA00022801"/>
    </source>
</evidence>
<dbReference type="InterPro" id="IPR012337">
    <property type="entry name" value="RNaseH-like_sf"/>
</dbReference>
<evidence type="ECO:0000256" key="4">
    <source>
        <dbReference type="ARBA" id="ARBA00022763"/>
    </source>
</evidence>
<proteinExistence type="inferred from homology"/>
<dbReference type="KEGG" id="vg:18263532"/>
<comment type="similarity">
    <text evidence="2">Belongs to the RuvC family. Poxviruses-type subfamily.</text>
</comment>
<dbReference type="RefSeq" id="YP_009001576.1">
    <property type="nucleotide sequence ID" value="NC_023426.1"/>
</dbReference>
<sequence>MIILGIDIGHKNFAMSILQNINNKIDIICVKKEIIKISYNILNKIYNDYKLYLSKYVLIEEQFKGKKNIYYMGFITSFFQSKNINVIIVKPYTYGMNITTYAHRKKMTIDILNTLINKCDNTSINKINKFDDVADATCLILKWMKININVMHINSIQII</sequence>
<evidence type="ECO:0000256" key="7">
    <source>
        <dbReference type="ARBA" id="ARBA00023172"/>
    </source>
</evidence>
<dbReference type="OrthoDB" id="22170at10239"/>
<keyword evidence="5" id="KW-0378">Hydrolase</keyword>
<protein>
    <submittedName>
        <fullName evidence="9">Holliday junction resolvase</fullName>
    </submittedName>
</protein>
<keyword evidence="4" id="KW-0227">DNA damage</keyword>
<dbReference type="InterPro" id="IPR006932">
    <property type="entry name" value="HJ-resolvase_A22"/>
</dbReference>
<dbReference type="Gene3D" id="3.30.420.10">
    <property type="entry name" value="Ribonuclease H-like superfamily/Ribonuclease H"/>
    <property type="match status" value="1"/>
</dbReference>
<dbReference type="GO" id="GO:0004518">
    <property type="term" value="F:nuclease activity"/>
    <property type="evidence" value="ECO:0007669"/>
    <property type="project" value="UniProtKB-KW"/>
</dbReference>
<dbReference type="EMBL" id="AP013055">
    <property type="protein sequence ID" value="BAO49463.1"/>
    <property type="molecule type" value="Genomic_DNA"/>
</dbReference>
<keyword evidence="3" id="KW-0540">Nuclease</keyword>
<dbReference type="GO" id="GO:0000287">
    <property type="term" value="F:magnesium ion binding"/>
    <property type="evidence" value="ECO:0007669"/>
    <property type="project" value="InterPro"/>
</dbReference>
<dbReference type="GO" id="GO:0006281">
    <property type="term" value="P:DNA repair"/>
    <property type="evidence" value="ECO:0007669"/>
    <property type="project" value="UniProtKB-KW"/>
</dbReference>
<dbReference type="SUPFAM" id="SSF53098">
    <property type="entry name" value="Ribonuclease H-like"/>
    <property type="match status" value="1"/>
</dbReference>